<sequence>MRISKKSITAVFVLLLVAAILLVLYFKSHFLPWAKVNDLSVGGMTVQQAQKELSNNYNTLTTQLEQDGTSITLTIEQPYQLSENILKTNLHRSSFQLPLTDVINAQMQAKIEAADFGTEVASQNAVISHDKQKFLLESEKLGTTIDREQLAETLHNDLAQGTLKETYQLSDFYLLPEVTGDDLDKTTKELNQLLKTDKTLLISKRKVPVSKEMLFASVNEAGEFDPILITQLVQKLNREYSTVDRPVDFTNVHGEHLRFKNVGNYGWYINTEKAVNVLAKQLPNDKKTTIKLPLAGDPAKQPLHVKKNYIEIDLDNQKMYCFQQGKKAVSTDIITGQFTKGTATVPGFHTIMDKQKDTFLSGEIVNGDGSYRVPVKYWMPFLSYGQTITEIGIHDTEHKKEAFGDDQAFKTNLGSYGCINTPLDKVAEIYDYSYIGMPVFVYGHAYDDAPGEFDKPVDYGEKIKKD</sequence>
<feature type="active site" description="Proton donor/acceptor" evidence="6">
    <location>
        <position position="394"/>
    </location>
</feature>
<evidence type="ECO:0000256" key="1">
    <source>
        <dbReference type="ARBA" id="ARBA00004752"/>
    </source>
</evidence>
<feature type="active site" description="Nucleophile" evidence="6">
    <location>
        <position position="418"/>
    </location>
</feature>
<protein>
    <submittedName>
        <fullName evidence="9">L,D-transpeptidase</fullName>
    </submittedName>
</protein>
<evidence type="ECO:0000256" key="7">
    <source>
        <dbReference type="SAM" id="Phobius"/>
    </source>
</evidence>
<keyword evidence="5 6" id="KW-0961">Cell wall biogenesis/degradation</keyword>
<name>A0ABS3LA40_9ENTE</name>
<evidence type="ECO:0000256" key="5">
    <source>
        <dbReference type="ARBA" id="ARBA00023316"/>
    </source>
</evidence>
<comment type="caution">
    <text evidence="9">The sequence shown here is derived from an EMBL/GenBank/DDBJ whole genome shotgun (WGS) entry which is preliminary data.</text>
</comment>
<evidence type="ECO:0000256" key="3">
    <source>
        <dbReference type="ARBA" id="ARBA00022960"/>
    </source>
</evidence>
<keyword evidence="7" id="KW-1133">Transmembrane helix</keyword>
<feature type="transmembrane region" description="Helical" evidence="7">
    <location>
        <begin position="7"/>
        <end position="26"/>
    </location>
</feature>
<dbReference type="InterPro" id="IPR038054">
    <property type="entry name" value="LD_TPept-like_central_sf"/>
</dbReference>
<reference evidence="9 10" key="1">
    <citation type="submission" date="2021-03" db="EMBL/GenBank/DDBJ databases">
        <title>Enterococcal diversity collection.</title>
        <authorList>
            <person name="Gilmore M.S."/>
            <person name="Schwartzman J."/>
            <person name="Van Tyne D."/>
            <person name="Martin M."/>
            <person name="Earl A.M."/>
            <person name="Manson A.L."/>
            <person name="Straub T."/>
            <person name="Salamzade R."/>
            <person name="Saavedra J."/>
            <person name="Lebreton F."/>
            <person name="Prichula J."/>
            <person name="Schaufler K."/>
            <person name="Gaca A."/>
            <person name="Sgardioli B."/>
            <person name="Wagenaar J."/>
            <person name="Strong T."/>
        </authorList>
    </citation>
    <scope>NUCLEOTIDE SEQUENCE [LARGE SCALE GENOMIC DNA]</scope>
    <source>
        <strain evidence="9 10">669A</strain>
    </source>
</reference>
<dbReference type="SUPFAM" id="SSF141523">
    <property type="entry name" value="L,D-transpeptidase catalytic domain-like"/>
    <property type="match status" value="1"/>
</dbReference>
<evidence type="ECO:0000256" key="4">
    <source>
        <dbReference type="ARBA" id="ARBA00022984"/>
    </source>
</evidence>
<dbReference type="InterPro" id="IPR005490">
    <property type="entry name" value="LD_TPept_cat_dom"/>
</dbReference>
<evidence type="ECO:0000313" key="9">
    <source>
        <dbReference type="EMBL" id="MBO1306486.1"/>
    </source>
</evidence>
<dbReference type="PANTHER" id="PTHR30582:SF33">
    <property type="entry name" value="EXPORTED PROTEIN"/>
    <property type="match status" value="1"/>
</dbReference>
<dbReference type="CDD" id="cd16913">
    <property type="entry name" value="YkuD_like"/>
    <property type="match status" value="1"/>
</dbReference>
<dbReference type="PANTHER" id="PTHR30582">
    <property type="entry name" value="L,D-TRANSPEPTIDASE"/>
    <property type="match status" value="1"/>
</dbReference>
<accession>A0ABS3LA40</accession>
<keyword evidence="10" id="KW-1185">Reference proteome</keyword>
<keyword evidence="3 6" id="KW-0133">Cell shape</keyword>
<keyword evidence="2" id="KW-0808">Transferase</keyword>
<organism evidence="9 10">
    <name type="scientific">Candidatus Enterococcus moelleringii</name>
    <dbReference type="NCBI Taxonomy" id="2815325"/>
    <lineage>
        <taxon>Bacteria</taxon>
        <taxon>Bacillati</taxon>
        <taxon>Bacillota</taxon>
        <taxon>Bacilli</taxon>
        <taxon>Lactobacillales</taxon>
        <taxon>Enterococcaceae</taxon>
        <taxon>Enterococcus</taxon>
    </lineage>
</organism>
<dbReference type="PROSITE" id="PS52029">
    <property type="entry name" value="LD_TPASE"/>
    <property type="match status" value="1"/>
</dbReference>
<dbReference type="SUPFAM" id="SSF143985">
    <property type="entry name" value="L,D-transpeptidase pre-catalytic domain-like"/>
    <property type="match status" value="1"/>
</dbReference>
<dbReference type="EMBL" id="JAFREM010000016">
    <property type="protein sequence ID" value="MBO1306486.1"/>
    <property type="molecule type" value="Genomic_DNA"/>
</dbReference>
<dbReference type="InterPro" id="IPR050979">
    <property type="entry name" value="LD-transpeptidase"/>
</dbReference>
<evidence type="ECO:0000259" key="8">
    <source>
        <dbReference type="PROSITE" id="PS52029"/>
    </source>
</evidence>
<gene>
    <name evidence="9" type="ORF">JZO70_09955</name>
</gene>
<dbReference type="Pfam" id="PF03734">
    <property type="entry name" value="YkuD"/>
    <property type="match status" value="1"/>
</dbReference>
<dbReference type="Proteomes" id="UP000664601">
    <property type="component" value="Unassembled WGS sequence"/>
</dbReference>
<feature type="domain" description="L,D-TPase catalytic" evidence="8">
    <location>
        <begin position="308"/>
        <end position="442"/>
    </location>
</feature>
<keyword evidence="4 6" id="KW-0573">Peptidoglycan synthesis</keyword>
<evidence type="ECO:0000313" key="10">
    <source>
        <dbReference type="Proteomes" id="UP000664601"/>
    </source>
</evidence>
<comment type="pathway">
    <text evidence="1 6">Cell wall biogenesis; peptidoglycan biosynthesis.</text>
</comment>
<dbReference type="InterPro" id="IPR038063">
    <property type="entry name" value="Transpep_catalytic_dom"/>
</dbReference>
<keyword evidence="7" id="KW-0472">Membrane</keyword>
<evidence type="ECO:0000256" key="6">
    <source>
        <dbReference type="PROSITE-ProRule" id="PRU01373"/>
    </source>
</evidence>
<dbReference type="Gene3D" id="3.10.20.800">
    <property type="match status" value="1"/>
</dbReference>
<keyword evidence="7" id="KW-0812">Transmembrane</keyword>
<dbReference type="Gene3D" id="2.40.440.10">
    <property type="entry name" value="L,D-transpeptidase catalytic domain-like"/>
    <property type="match status" value="1"/>
</dbReference>
<evidence type="ECO:0000256" key="2">
    <source>
        <dbReference type="ARBA" id="ARBA00022679"/>
    </source>
</evidence>
<dbReference type="RefSeq" id="WP_207673418.1">
    <property type="nucleotide sequence ID" value="NZ_JAFREM010000016.1"/>
</dbReference>
<proteinExistence type="predicted"/>